<sequence>MPATLLRPVLSALGLTQIRHVAAVRRRRATATVVRVYQQMEEDFGVLAPPVGLHAPAPEVLAATWTLLRETLIVPGTAPRATKEAVATAVSLGNACPYCATIHNSALSLLGIADREAGAEWDVEALADWVLLPQRPDGPPAPPFPPEQTAELVGVAVLLHYLNRMTNVFLRDVPLPPGVPDLALSPVLWVLSRVLVRASRAPHRPGESLDLLPAAALPDDLMWARDNESVAGAFARACAAMDEAGRRSVPPEVRALVVENLAGWRGGLRGISRSWVEELISGLPERDRAGGRLALLVAFASYQVDDGIVEQARRAGGLDDRTLVELCSWAAMVAARRVSALLPLPPEADRKSDPS</sequence>
<reference evidence="2 3" key="1">
    <citation type="submission" date="2024-09" db="EMBL/GenBank/DDBJ databases">
        <authorList>
            <person name="Sun Q."/>
            <person name="Mori K."/>
        </authorList>
    </citation>
    <scope>NUCLEOTIDE SEQUENCE [LARGE SCALE GENOMIC DNA]</scope>
    <source>
        <strain evidence="2 3">TBRC 3947</strain>
    </source>
</reference>
<accession>A0ABV6M5L7</accession>
<evidence type="ECO:0000313" key="3">
    <source>
        <dbReference type="Proteomes" id="UP001589867"/>
    </source>
</evidence>
<feature type="domain" description="Carboxymuconolactone decarboxylase-like" evidence="1">
    <location>
        <begin position="61"/>
        <end position="106"/>
    </location>
</feature>
<dbReference type="InterPro" id="IPR003779">
    <property type="entry name" value="CMD-like"/>
</dbReference>
<dbReference type="RefSeq" id="WP_377252903.1">
    <property type="nucleotide sequence ID" value="NZ_JBHLUH010000039.1"/>
</dbReference>
<organism evidence="2 3">
    <name type="scientific">Phytohabitans kaempferiae</name>
    <dbReference type="NCBI Taxonomy" id="1620943"/>
    <lineage>
        <taxon>Bacteria</taxon>
        <taxon>Bacillati</taxon>
        <taxon>Actinomycetota</taxon>
        <taxon>Actinomycetes</taxon>
        <taxon>Micromonosporales</taxon>
        <taxon>Micromonosporaceae</taxon>
    </lineage>
</organism>
<keyword evidence="3" id="KW-1185">Reference proteome</keyword>
<dbReference type="NCBIfam" id="TIGR00778">
    <property type="entry name" value="ahpD_dom"/>
    <property type="match status" value="1"/>
</dbReference>
<dbReference type="SUPFAM" id="SSF69118">
    <property type="entry name" value="AhpD-like"/>
    <property type="match status" value="2"/>
</dbReference>
<gene>
    <name evidence="2" type="ORF">ACFFIA_19450</name>
</gene>
<dbReference type="EMBL" id="JBHLUH010000039">
    <property type="protein sequence ID" value="MFC0529839.1"/>
    <property type="molecule type" value="Genomic_DNA"/>
</dbReference>
<name>A0ABV6M5L7_9ACTN</name>
<dbReference type="InterPro" id="IPR004675">
    <property type="entry name" value="AhpD_core"/>
</dbReference>
<dbReference type="Gene3D" id="1.20.1290.10">
    <property type="entry name" value="AhpD-like"/>
    <property type="match status" value="1"/>
</dbReference>
<dbReference type="Proteomes" id="UP001589867">
    <property type="component" value="Unassembled WGS sequence"/>
</dbReference>
<proteinExistence type="predicted"/>
<dbReference type="Pfam" id="PF02627">
    <property type="entry name" value="CMD"/>
    <property type="match status" value="1"/>
</dbReference>
<evidence type="ECO:0000259" key="1">
    <source>
        <dbReference type="Pfam" id="PF02627"/>
    </source>
</evidence>
<protein>
    <submittedName>
        <fullName evidence="2">Carboxymuconolactone decarboxylase family protein</fullName>
    </submittedName>
</protein>
<evidence type="ECO:0000313" key="2">
    <source>
        <dbReference type="EMBL" id="MFC0529839.1"/>
    </source>
</evidence>
<dbReference type="InterPro" id="IPR029032">
    <property type="entry name" value="AhpD-like"/>
</dbReference>
<comment type="caution">
    <text evidence="2">The sequence shown here is derived from an EMBL/GenBank/DDBJ whole genome shotgun (WGS) entry which is preliminary data.</text>
</comment>